<dbReference type="InterPro" id="IPR036397">
    <property type="entry name" value="RNaseH_sf"/>
</dbReference>
<proteinExistence type="predicted"/>
<dbReference type="SUPFAM" id="SSF53098">
    <property type="entry name" value="Ribonuclease H-like"/>
    <property type="match status" value="1"/>
</dbReference>
<dbReference type="Gene3D" id="3.30.420.10">
    <property type="entry name" value="Ribonuclease H-like superfamily/Ribonuclease H"/>
    <property type="match status" value="1"/>
</dbReference>
<dbReference type="PANTHER" id="PTHR45835:SF99">
    <property type="entry name" value="CHROMO DOMAIN-CONTAINING PROTEIN-RELATED"/>
    <property type="match status" value="1"/>
</dbReference>
<dbReference type="InterPro" id="IPR012337">
    <property type="entry name" value="RNaseH-like_sf"/>
</dbReference>
<gene>
    <name evidence="1" type="ORF">Tci_394321</name>
</gene>
<dbReference type="PANTHER" id="PTHR45835">
    <property type="entry name" value="YALI0A06105P"/>
    <property type="match status" value="1"/>
</dbReference>
<dbReference type="EMBL" id="BKCJ010161181">
    <property type="protein sequence ID" value="GEY22347.1"/>
    <property type="molecule type" value="Genomic_DNA"/>
</dbReference>
<name>A0A699HJX5_TANCI</name>
<accession>A0A699HJX5</accession>
<sequence>MTDEEDDLGAATVEEGDDADKIDKGDVYVLIDNGSMHNFIRPGVVKNYVYLSTLRRCSRDSVALEFGEGDDSFRMKNISLHQMQALLDQDKIYGVYEVHSFTKEVVAAETQAEGVTLKHPELTPLLERFESLFQDKFPISTTDEMFDELGGAVIFTKLDYVSDYFKSRCGDGSQESEIRVGLAGAYESASEEADQAAFMTLSRPLGILTGLRSENESLEELLNLHHHLDLGSASMGFRLEEYIRQCLGCQQTKYSTQATGGYLQPLPTPTAVWEEVYMDFITGLPVYKGMPVILVVVDRFSKYTHLGEPLEKSVDICDSRMVFRNGSLAQQVLVQCDVVICELVVWIMQYAQGVREVLNYGLYNEKEKTNPTKLLGQTYRPHQNKPANGLTTILASSDMLYRIEVNVTPTDDGLGHRKRTKKAPGWQNEFVMG</sequence>
<comment type="caution">
    <text evidence="1">The sequence shown here is derived from an EMBL/GenBank/DDBJ whole genome shotgun (WGS) entry which is preliminary data.</text>
</comment>
<protein>
    <submittedName>
        <fullName evidence="1">Ty3/gypsy retrotransposon protein</fullName>
    </submittedName>
</protein>
<evidence type="ECO:0000313" key="1">
    <source>
        <dbReference type="EMBL" id="GEY22347.1"/>
    </source>
</evidence>
<dbReference type="AlphaFoldDB" id="A0A699HJX5"/>
<dbReference type="GO" id="GO:0003676">
    <property type="term" value="F:nucleic acid binding"/>
    <property type="evidence" value="ECO:0007669"/>
    <property type="project" value="InterPro"/>
</dbReference>
<reference evidence="1" key="1">
    <citation type="journal article" date="2019" name="Sci. Rep.">
        <title>Draft genome of Tanacetum cinerariifolium, the natural source of mosquito coil.</title>
        <authorList>
            <person name="Yamashiro T."/>
            <person name="Shiraishi A."/>
            <person name="Satake H."/>
            <person name="Nakayama K."/>
        </authorList>
    </citation>
    <scope>NUCLEOTIDE SEQUENCE</scope>
</reference>
<organism evidence="1">
    <name type="scientific">Tanacetum cinerariifolium</name>
    <name type="common">Dalmatian daisy</name>
    <name type="synonym">Chrysanthemum cinerariifolium</name>
    <dbReference type="NCBI Taxonomy" id="118510"/>
    <lineage>
        <taxon>Eukaryota</taxon>
        <taxon>Viridiplantae</taxon>
        <taxon>Streptophyta</taxon>
        <taxon>Embryophyta</taxon>
        <taxon>Tracheophyta</taxon>
        <taxon>Spermatophyta</taxon>
        <taxon>Magnoliopsida</taxon>
        <taxon>eudicotyledons</taxon>
        <taxon>Gunneridae</taxon>
        <taxon>Pentapetalae</taxon>
        <taxon>asterids</taxon>
        <taxon>campanulids</taxon>
        <taxon>Asterales</taxon>
        <taxon>Asteraceae</taxon>
        <taxon>Asteroideae</taxon>
        <taxon>Anthemideae</taxon>
        <taxon>Anthemidinae</taxon>
        <taxon>Tanacetum</taxon>
    </lineage>
</organism>